<feature type="region of interest" description="Disordered" evidence="1">
    <location>
        <begin position="149"/>
        <end position="215"/>
    </location>
</feature>
<feature type="domain" description="F-box" evidence="2">
    <location>
        <begin position="446"/>
        <end position="491"/>
    </location>
</feature>
<evidence type="ECO:0000256" key="1">
    <source>
        <dbReference type="SAM" id="MobiDB-lite"/>
    </source>
</evidence>
<feature type="compositionally biased region" description="Acidic residues" evidence="1">
    <location>
        <begin position="196"/>
        <end position="215"/>
    </location>
</feature>
<dbReference type="OrthoDB" id="3224221at2759"/>
<reference evidence="4" key="2">
    <citation type="submission" date="2015-01" db="EMBL/GenBank/DDBJ databases">
        <title>Evolutionary Origins and Diversification of the Mycorrhizal Mutualists.</title>
        <authorList>
            <consortium name="DOE Joint Genome Institute"/>
            <consortium name="Mycorrhizal Genomics Consortium"/>
            <person name="Kohler A."/>
            <person name="Kuo A."/>
            <person name="Nagy L.G."/>
            <person name="Floudas D."/>
            <person name="Copeland A."/>
            <person name="Barry K.W."/>
            <person name="Cichocki N."/>
            <person name="Veneault-Fourrey C."/>
            <person name="LaButti K."/>
            <person name="Lindquist E.A."/>
            <person name="Lipzen A."/>
            <person name="Lundell T."/>
            <person name="Morin E."/>
            <person name="Murat C."/>
            <person name="Riley R."/>
            <person name="Ohm R."/>
            <person name="Sun H."/>
            <person name="Tunlid A."/>
            <person name="Henrissat B."/>
            <person name="Grigoriev I.V."/>
            <person name="Hibbett D.S."/>
            <person name="Martin F."/>
        </authorList>
    </citation>
    <scope>NUCLEOTIDE SEQUENCE [LARGE SCALE GENOMIC DNA]</scope>
    <source>
        <strain evidence="4">MUT 4182</strain>
    </source>
</reference>
<dbReference type="SUPFAM" id="SSF81383">
    <property type="entry name" value="F-box domain"/>
    <property type="match status" value="1"/>
</dbReference>
<dbReference type="InterPro" id="IPR036047">
    <property type="entry name" value="F-box-like_dom_sf"/>
</dbReference>
<feature type="region of interest" description="Disordered" evidence="1">
    <location>
        <begin position="278"/>
        <end position="298"/>
    </location>
</feature>
<evidence type="ECO:0000313" key="3">
    <source>
        <dbReference type="EMBL" id="KIO18299.1"/>
    </source>
</evidence>
<proteinExistence type="predicted"/>
<dbReference type="SUPFAM" id="SSF52047">
    <property type="entry name" value="RNI-like"/>
    <property type="match status" value="1"/>
</dbReference>
<dbReference type="AlphaFoldDB" id="A0A0C3Q5H3"/>
<sequence>MRHPSQFALGSLTLMTSRSTPKLRWTGEDGSSRDRDTRIMEELGDKLLAAQLLQARLRQGQLSKTILNQRSSPGQLRVSAIQPLIRSNERPQTPHNEDIVQPDSQRASPSSPSPLLDRASTPFTPNPARNQPRHRITVPAFDEPLCSATSENQRHISAEPCPHETPQDQGKKGSIDSKAHHHPSTKPHLYKPPRDQDEDQAMLDNSQTEEEPEIEDLLSQLELCERFYEMAKDAREPKQPIKQSAGPRSAGVNQLQSLIRSRCLLRFGIRQIPSPAGGIIESRYPREPENPDINTPSEESLLDGTLTYAWSRPKSDPFNAFVIELLTQDLIDDGEYSFNQDDHDVLYALFSQHIDRHLRSKWKQQDQPPSSEVVLSDRISRANTERRRRLFNANLELLALTPELEHLVVHWHKLGVDGTSTDEETGKTQGVKYFKNGYVFLNRPAPISCITFPVELWIEIARNLDPRSAQNLALVCKALTELALDALWRELPCPIAKLFRKLPTDLRQIVSWPDQPKLILYRSPEVDDWAVFLRCASRVTIIGSQAPVPLLHEGRHFYSSMKQLQKSGVKCLFPKLIRCSVTAPIPNDSDSSLLKWMIPSGLRSLGLSWTGEIQTLEQEATVATLSFHAIKQASSSLHRLRVSIADQSFPSSHTLGTPLILYGRQLKAVHIEGHLCSWPNLLHLSQLPRLHTLSLVRDVDNAGWLETMEKGRNSSIQQPKHCYPRLTSIISNSIPILVFVLQQATTTRLTKVSLIDIHPVCWPADSEEFKRLQESLLFSLVKHIGRFPTIKIIDLLSPNIHLNQHGLTEAIKRLSGCPLMEHLRIESCAPPSDEHLHQISEAWPRLQQLQLRVPYHFGPWGNTWRIHNPERIMPSGSFVGLLYLTQGCPDLRDLDIPLDATTPCTWSAMRRLDLLCSLSLER</sequence>
<accession>A0A0C3Q5H3</accession>
<reference evidence="3 4" key="1">
    <citation type="submission" date="2014-04" db="EMBL/GenBank/DDBJ databases">
        <authorList>
            <consortium name="DOE Joint Genome Institute"/>
            <person name="Kuo A."/>
            <person name="Girlanda M."/>
            <person name="Perotto S."/>
            <person name="Kohler A."/>
            <person name="Nagy L.G."/>
            <person name="Floudas D."/>
            <person name="Copeland A."/>
            <person name="Barry K.W."/>
            <person name="Cichocki N."/>
            <person name="Veneault-Fourrey C."/>
            <person name="LaButti K."/>
            <person name="Lindquist E.A."/>
            <person name="Lipzen A."/>
            <person name="Lundell T."/>
            <person name="Morin E."/>
            <person name="Murat C."/>
            <person name="Sun H."/>
            <person name="Tunlid A."/>
            <person name="Henrissat B."/>
            <person name="Grigoriev I.V."/>
            <person name="Hibbett D.S."/>
            <person name="Martin F."/>
            <person name="Nordberg H.P."/>
            <person name="Cantor M.N."/>
            <person name="Hua S.X."/>
        </authorList>
    </citation>
    <scope>NUCLEOTIDE SEQUENCE [LARGE SCALE GENOMIC DNA]</scope>
    <source>
        <strain evidence="3 4">MUT 4182</strain>
    </source>
</reference>
<evidence type="ECO:0000259" key="2">
    <source>
        <dbReference type="PROSITE" id="PS50181"/>
    </source>
</evidence>
<feature type="compositionally biased region" description="Basic residues" evidence="1">
    <location>
        <begin position="179"/>
        <end position="191"/>
    </location>
</feature>
<gene>
    <name evidence="3" type="ORF">M407DRAFT_32030</name>
</gene>
<feature type="compositionally biased region" description="Basic and acidic residues" evidence="1">
    <location>
        <begin position="152"/>
        <end position="178"/>
    </location>
</feature>
<feature type="region of interest" description="Disordered" evidence="1">
    <location>
        <begin position="234"/>
        <end position="253"/>
    </location>
</feature>
<dbReference type="HOGENOM" id="CLU_316466_0_0_1"/>
<evidence type="ECO:0000313" key="4">
    <source>
        <dbReference type="Proteomes" id="UP000054248"/>
    </source>
</evidence>
<feature type="region of interest" description="Disordered" evidence="1">
    <location>
        <begin position="84"/>
        <end position="134"/>
    </location>
</feature>
<organism evidence="3 4">
    <name type="scientific">Tulasnella calospora MUT 4182</name>
    <dbReference type="NCBI Taxonomy" id="1051891"/>
    <lineage>
        <taxon>Eukaryota</taxon>
        <taxon>Fungi</taxon>
        <taxon>Dikarya</taxon>
        <taxon>Basidiomycota</taxon>
        <taxon>Agaricomycotina</taxon>
        <taxon>Agaricomycetes</taxon>
        <taxon>Cantharellales</taxon>
        <taxon>Tulasnellaceae</taxon>
        <taxon>Tulasnella</taxon>
    </lineage>
</organism>
<dbReference type="Gene3D" id="3.80.10.10">
    <property type="entry name" value="Ribonuclease Inhibitor"/>
    <property type="match status" value="1"/>
</dbReference>
<keyword evidence="4" id="KW-1185">Reference proteome</keyword>
<dbReference type="InterPro" id="IPR032675">
    <property type="entry name" value="LRR_dom_sf"/>
</dbReference>
<dbReference type="Pfam" id="PF12937">
    <property type="entry name" value="F-box-like"/>
    <property type="match status" value="1"/>
</dbReference>
<dbReference type="PROSITE" id="PS50181">
    <property type="entry name" value="FBOX"/>
    <property type="match status" value="1"/>
</dbReference>
<dbReference type="EMBL" id="KN823297">
    <property type="protein sequence ID" value="KIO18299.1"/>
    <property type="molecule type" value="Genomic_DNA"/>
</dbReference>
<dbReference type="Proteomes" id="UP000054248">
    <property type="component" value="Unassembled WGS sequence"/>
</dbReference>
<dbReference type="InterPro" id="IPR001810">
    <property type="entry name" value="F-box_dom"/>
</dbReference>
<protein>
    <recommendedName>
        <fullName evidence="2">F-box domain-containing protein</fullName>
    </recommendedName>
</protein>
<name>A0A0C3Q5H3_9AGAM</name>